<gene>
    <name evidence="2" type="ORF">BRADI_4g30195v3</name>
</gene>
<evidence type="ECO:0000256" key="1">
    <source>
        <dbReference type="SAM" id="MobiDB-lite"/>
    </source>
</evidence>
<evidence type="ECO:0000313" key="2">
    <source>
        <dbReference type="EMBL" id="KQJ90225.1"/>
    </source>
</evidence>
<dbReference type="AlphaFoldDB" id="A0A0Q3PLE4"/>
<reference evidence="2 3" key="1">
    <citation type="journal article" date="2010" name="Nature">
        <title>Genome sequencing and analysis of the model grass Brachypodium distachyon.</title>
        <authorList>
            <consortium name="International Brachypodium Initiative"/>
        </authorList>
    </citation>
    <scope>NUCLEOTIDE SEQUENCE [LARGE SCALE GENOMIC DNA]</scope>
    <source>
        <strain evidence="2 3">Bd21</strain>
    </source>
</reference>
<keyword evidence="4" id="KW-1185">Reference proteome</keyword>
<feature type="region of interest" description="Disordered" evidence="1">
    <location>
        <begin position="1"/>
        <end position="99"/>
    </location>
</feature>
<feature type="compositionally biased region" description="Basic residues" evidence="1">
    <location>
        <begin position="62"/>
        <end position="86"/>
    </location>
</feature>
<accession>A0A0Q3PLE4</accession>
<reference evidence="3" key="3">
    <citation type="submission" date="2018-08" db="UniProtKB">
        <authorList>
            <consortium name="EnsemblPlants"/>
        </authorList>
    </citation>
    <scope>IDENTIFICATION</scope>
    <source>
        <strain evidence="3">cv. Bd21</strain>
    </source>
</reference>
<dbReference type="EMBL" id="CM000883">
    <property type="protein sequence ID" value="KQJ90225.1"/>
    <property type="molecule type" value="Genomic_DNA"/>
</dbReference>
<protein>
    <submittedName>
        <fullName evidence="2 3">Uncharacterized protein</fullName>
    </submittedName>
</protein>
<evidence type="ECO:0000313" key="4">
    <source>
        <dbReference type="Proteomes" id="UP000008810"/>
    </source>
</evidence>
<feature type="compositionally biased region" description="Pro residues" evidence="1">
    <location>
        <begin position="89"/>
        <end position="99"/>
    </location>
</feature>
<dbReference type="Gramene" id="KQJ90225">
    <property type="protein sequence ID" value="KQJ90225"/>
    <property type="gene ID" value="BRADI_4g30195v3"/>
</dbReference>
<name>A0A0Q3PLE4_BRADI</name>
<dbReference type="InParanoid" id="A0A0Q3PLE4"/>
<reference evidence="2" key="2">
    <citation type="submission" date="2017-06" db="EMBL/GenBank/DDBJ databases">
        <title>WGS assembly of Brachypodium distachyon.</title>
        <authorList>
            <consortium name="The International Brachypodium Initiative"/>
            <person name="Lucas S."/>
            <person name="Harmon-Smith M."/>
            <person name="Lail K."/>
            <person name="Tice H."/>
            <person name="Grimwood J."/>
            <person name="Bruce D."/>
            <person name="Barry K."/>
            <person name="Shu S."/>
            <person name="Lindquist E."/>
            <person name="Wang M."/>
            <person name="Pitluck S."/>
            <person name="Vogel J.P."/>
            <person name="Garvin D.F."/>
            <person name="Mockler T.C."/>
            <person name="Schmutz J."/>
            <person name="Rokhsar D."/>
            <person name="Bevan M.W."/>
        </authorList>
    </citation>
    <scope>NUCLEOTIDE SEQUENCE</scope>
    <source>
        <strain evidence="2">Bd21</strain>
    </source>
</reference>
<feature type="compositionally biased region" description="Basic residues" evidence="1">
    <location>
        <begin position="1"/>
        <end position="18"/>
    </location>
</feature>
<dbReference type="EnsemblPlants" id="KQJ90225">
    <property type="protein sequence ID" value="KQJ90225"/>
    <property type="gene ID" value="BRADI_4g30195v3"/>
</dbReference>
<sequence>MPLRRPPKSTAHRHHRRSAAGAPPGPESPSTHHLELLAPQQLTEVPPPSDPSADSRPTGAWPRRRSPHKTSPRAQAKRRLSPRGRRPGFPAPVSPPSSS</sequence>
<proteinExistence type="predicted"/>
<organism evidence="2">
    <name type="scientific">Brachypodium distachyon</name>
    <name type="common">Purple false brome</name>
    <name type="synonym">Trachynia distachya</name>
    <dbReference type="NCBI Taxonomy" id="15368"/>
    <lineage>
        <taxon>Eukaryota</taxon>
        <taxon>Viridiplantae</taxon>
        <taxon>Streptophyta</taxon>
        <taxon>Embryophyta</taxon>
        <taxon>Tracheophyta</taxon>
        <taxon>Spermatophyta</taxon>
        <taxon>Magnoliopsida</taxon>
        <taxon>Liliopsida</taxon>
        <taxon>Poales</taxon>
        <taxon>Poaceae</taxon>
        <taxon>BOP clade</taxon>
        <taxon>Pooideae</taxon>
        <taxon>Stipodae</taxon>
        <taxon>Brachypodieae</taxon>
        <taxon>Brachypodium</taxon>
    </lineage>
</organism>
<evidence type="ECO:0000313" key="3">
    <source>
        <dbReference type="EnsemblPlants" id="KQJ90225"/>
    </source>
</evidence>
<dbReference type="Proteomes" id="UP000008810">
    <property type="component" value="Chromosome 4"/>
</dbReference>